<name>A0A175YD39_DAUCS</name>
<protein>
    <submittedName>
        <fullName evidence="2">Uncharacterized protein</fullName>
    </submittedName>
</protein>
<dbReference type="AlphaFoldDB" id="A0A175YD39"/>
<keyword evidence="1" id="KW-0812">Transmembrane</keyword>
<feature type="transmembrane region" description="Helical" evidence="1">
    <location>
        <begin position="165"/>
        <end position="185"/>
    </location>
</feature>
<proteinExistence type="predicted"/>
<feature type="transmembrane region" description="Helical" evidence="1">
    <location>
        <begin position="84"/>
        <end position="100"/>
    </location>
</feature>
<organism evidence="2">
    <name type="scientific">Daucus carota subsp. sativus</name>
    <name type="common">Carrot</name>
    <dbReference type="NCBI Taxonomy" id="79200"/>
    <lineage>
        <taxon>Eukaryota</taxon>
        <taxon>Viridiplantae</taxon>
        <taxon>Streptophyta</taxon>
        <taxon>Embryophyta</taxon>
        <taxon>Tracheophyta</taxon>
        <taxon>Spermatophyta</taxon>
        <taxon>Magnoliopsida</taxon>
        <taxon>eudicotyledons</taxon>
        <taxon>Gunneridae</taxon>
        <taxon>Pentapetalae</taxon>
        <taxon>asterids</taxon>
        <taxon>campanulids</taxon>
        <taxon>Apiales</taxon>
        <taxon>Apiaceae</taxon>
        <taxon>Apioideae</taxon>
        <taxon>Scandiceae</taxon>
        <taxon>Daucinae</taxon>
        <taxon>Daucus</taxon>
        <taxon>Daucus sect. Daucus</taxon>
    </lineage>
</organism>
<feature type="transmembrane region" description="Helical" evidence="1">
    <location>
        <begin position="52"/>
        <end position="72"/>
    </location>
</feature>
<reference evidence="2" key="1">
    <citation type="journal article" date="2016" name="Nat. Genet.">
        <title>A high-quality carrot genome assembly provides new insights into carotenoid accumulation and asterid genome evolution.</title>
        <authorList>
            <person name="Iorizzo M."/>
            <person name="Ellison S."/>
            <person name="Senalik D."/>
            <person name="Zeng P."/>
            <person name="Satapoomin P."/>
            <person name="Huang J."/>
            <person name="Bowman M."/>
            <person name="Iovene M."/>
            <person name="Sanseverino W."/>
            <person name="Cavagnaro P."/>
            <person name="Yildiz M."/>
            <person name="Macko-Podgorni A."/>
            <person name="Moranska E."/>
            <person name="Grzebelus E."/>
            <person name="Grzebelus D."/>
            <person name="Ashrafi H."/>
            <person name="Zheng Z."/>
            <person name="Cheng S."/>
            <person name="Spooner D."/>
            <person name="Van Deynze A."/>
            <person name="Simon P."/>
        </authorList>
    </citation>
    <scope>NUCLEOTIDE SEQUENCE [LARGE SCALE GENOMIC DNA]</scope>
    <source>
        <tissue evidence="2">Leaf</tissue>
    </source>
</reference>
<dbReference type="Gramene" id="KZM81534">
    <property type="protein sequence ID" value="KZM81534"/>
    <property type="gene ID" value="DCAR_029147"/>
</dbReference>
<evidence type="ECO:0000313" key="2">
    <source>
        <dbReference type="EMBL" id="KZM81534.1"/>
    </source>
</evidence>
<evidence type="ECO:0000256" key="1">
    <source>
        <dbReference type="SAM" id="Phobius"/>
    </source>
</evidence>
<comment type="caution">
    <text evidence="2">The sequence shown here is derived from an EMBL/GenBank/DDBJ whole genome shotgun (WGS) entry which is preliminary data.</text>
</comment>
<dbReference type="EMBL" id="LNRQ01000009">
    <property type="protein sequence ID" value="KZM81534.1"/>
    <property type="molecule type" value="Genomic_DNA"/>
</dbReference>
<keyword evidence="1" id="KW-1133">Transmembrane helix</keyword>
<gene>
    <name evidence="2" type="ORF">DCAR_029147</name>
</gene>
<sequence>MAINFRRSFRDSVNLVDRSSRWTKEKRDQFVDCVTLWFVMDKGEILSKCEKNVAVCLAVIVQLAIIVINSFLLGDAEVLPRWKATWIARMSIFAIFFLTLKICVEMKRFKLTWRNNKEVRVFIITHVLQFLIPLLYLSLAYAYLLGVDTTSHHMRSDWKLSASSIKTWIHVLGSLLSFIGALYYWTPDDHQCIIAFATNVDNSSVAENVSHVVVHVDAGNQAVGDANAESHPVCVENQPAGDTAFEVAINMNVDQTVGAADATCEVAVKIPVDQVNLEMVAQNNAESEPVGVENAGTNLEAVGQTNMKYQAAADSSVAAVQSNLENQPAAYAKLDVVMLINSENQPVEHADVEGVVRKDAEEQHFADAKLDVVMENKPANANLYYWTPDDHQCIIAFATNVDNSSVAENVSHVVVHVDAGNQAVGDANAESHPVCVENQPAGDTAFEVAINMNVDQTVGAADATCEVAVKIPVDQVNLEMVAQNNAESEPVGVENAGTNLEAVGQTNMKYQAAADSSVAAVQSNLENQPAAYAKLDVVMLINSENQPVEHADVEGVVRKDAEEQHFADAKLDVVMENKPANANLVHVP</sequence>
<keyword evidence="1" id="KW-0472">Membrane</keyword>
<feature type="transmembrane region" description="Helical" evidence="1">
    <location>
        <begin position="121"/>
        <end position="145"/>
    </location>
</feature>
<accession>A0A175YD39</accession>